<keyword evidence="7" id="KW-0812">Transmembrane</keyword>
<feature type="region of interest" description="Disordered" evidence="6">
    <location>
        <begin position="431"/>
        <end position="469"/>
    </location>
</feature>
<evidence type="ECO:0000259" key="8">
    <source>
        <dbReference type="Pfam" id="PF12348"/>
    </source>
</evidence>
<dbReference type="SUPFAM" id="SSF48371">
    <property type="entry name" value="ARM repeat"/>
    <property type="match status" value="1"/>
</dbReference>
<comment type="caution">
    <text evidence="9">The sequence shown here is derived from an EMBL/GenBank/DDBJ whole genome shotgun (WGS) entry which is preliminary data.</text>
</comment>
<dbReference type="GO" id="GO:0051301">
    <property type="term" value="P:cell division"/>
    <property type="evidence" value="ECO:0007669"/>
    <property type="project" value="UniProtKB-KW"/>
</dbReference>
<gene>
    <name evidence="9" type="ORF">DFH08DRAFT_868362</name>
</gene>
<accession>A0AAD6ZZ89</accession>
<dbReference type="InterPro" id="IPR016024">
    <property type="entry name" value="ARM-type_fold"/>
</dbReference>
<feature type="transmembrane region" description="Helical" evidence="7">
    <location>
        <begin position="81"/>
        <end position="100"/>
    </location>
</feature>
<dbReference type="PANTHER" id="PTHR21567:SF60">
    <property type="entry name" value="CLASP N-TERMINAL DOMAIN-CONTAINING PROTEIN"/>
    <property type="match status" value="1"/>
</dbReference>
<evidence type="ECO:0000313" key="10">
    <source>
        <dbReference type="Proteomes" id="UP001218218"/>
    </source>
</evidence>
<keyword evidence="7" id="KW-0472">Membrane</keyword>
<dbReference type="Gene3D" id="1.25.10.10">
    <property type="entry name" value="Leucine-rich Repeat Variant"/>
    <property type="match status" value="1"/>
</dbReference>
<feature type="region of interest" description="Disordered" evidence="6">
    <location>
        <begin position="543"/>
        <end position="603"/>
    </location>
</feature>
<dbReference type="EMBL" id="JARIHO010000020">
    <property type="protein sequence ID" value="KAJ7346464.1"/>
    <property type="molecule type" value="Genomic_DNA"/>
</dbReference>
<feature type="region of interest" description="Disordered" evidence="6">
    <location>
        <begin position="482"/>
        <end position="527"/>
    </location>
</feature>
<dbReference type="GO" id="GO:0005876">
    <property type="term" value="C:spindle microtubule"/>
    <property type="evidence" value="ECO:0007669"/>
    <property type="project" value="TreeGrafter"/>
</dbReference>
<dbReference type="InterPro" id="IPR024395">
    <property type="entry name" value="CLASP_N_dom"/>
</dbReference>
<feature type="region of interest" description="Disordered" evidence="6">
    <location>
        <begin position="400"/>
        <end position="419"/>
    </location>
</feature>
<evidence type="ECO:0000256" key="2">
    <source>
        <dbReference type="ARBA" id="ARBA00009549"/>
    </source>
</evidence>
<dbReference type="InterPro" id="IPR011989">
    <property type="entry name" value="ARM-like"/>
</dbReference>
<keyword evidence="5" id="KW-0498">Mitosis</keyword>
<keyword evidence="10" id="KW-1185">Reference proteome</keyword>
<keyword evidence="4" id="KW-0493">Microtubule</keyword>
<evidence type="ECO:0000256" key="3">
    <source>
        <dbReference type="ARBA" id="ARBA00022618"/>
    </source>
</evidence>
<keyword evidence="7" id="KW-1133">Transmembrane helix</keyword>
<dbReference type="PANTHER" id="PTHR21567">
    <property type="entry name" value="CLASP"/>
    <property type="match status" value="1"/>
</dbReference>
<evidence type="ECO:0000256" key="1">
    <source>
        <dbReference type="ARBA" id="ARBA00004186"/>
    </source>
</evidence>
<sequence>MASTKKMNTSTSIFQQRLETIRPQIFLPETEETWDTIARGIANLTAACNETDSYTPADLLAATRSISRPLISAMNSERGRLSGIAIDLVAVVASCLGVAFEPLLSHFLPVLLTLSGRTSKVTVSRARTCILTIIDATHLPSILSYLLHDVADKSVSLRLAVVESTLACMNCFNPPDLEKDARAKEIEAIIRATARDANADIRKVSRKVFEAYKLLLPSRLETFTTPLTPTTRKYLDIRNKIAEPKASHSHLPPPSKPALLSSSTSAMRGPSSRRPPTHTRSASSPVVGPDANVPGDTGEHPPRSRSRAKAEMLPPKLPESAQPSRQPVTVRPTSAIERKPVVSMSAAVRPAVPITKPDATERARPAPVSNLVPGRSQPVVQATKTTSVVARRVPISEVQKSDREKAVRAHPRIDTSASTPAIRLASVSVPAVAGGSKPPVPKVARTKDGDKALVKPKAKESNWTKPTLSQISRAKTIERRVPVSAVSRFPRPKTAPHKPVPTSKSKLAAPTTTITPDEQVVPSASTSSLVALEPQSIEEEVNEEAGAVAATEEVVMRPETPTSETNKTDDDETRITVTITESPSDSSNPTTPPKAEKSSNITASKTPISELLLSIERGFLFTPSAPLSPPESYLTFPASANLAIPFPLQGLRLSSEEQNEDSGEVGDKGFELVPRLESRRALGDVAINK</sequence>
<feature type="domain" description="CLASP N-terminal" evidence="8">
    <location>
        <begin position="29"/>
        <end position="235"/>
    </location>
</feature>
<dbReference type="Pfam" id="PF12348">
    <property type="entry name" value="CLASP_N"/>
    <property type="match status" value="1"/>
</dbReference>
<dbReference type="GO" id="GO:1990023">
    <property type="term" value="C:mitotic spindle midzone"/>
    <property type="evidence" value="ECO:0007669"/>
    <property type="project" value="TreeGrafter"/>
</dbReference>
<dbReference type="GO" id="GO:0090307">
    <property type="term" value="P:mitotic spindle assembly"/>
    <property type="evidence" value="ECO:0007669"/>
    <property type="project" value="TreeGrafter"/>
</dbReference>
<evidence type="ECO:0000256" key="7">
    <source>
        <dbReference type="SAM" id="Phobius"/>
    </source>
</evidence>
<feature type="compositionally biased region" description="Basic and acidic residues" evidence="6">
    <location>
        <begin position="400"/>
        <end position="413"/>
    </location>
</feature>
<feature type="compositionally biased region" description="Low complexity" evidence="6">
    <location>
        <begin position="580"/>
        <end position="589"/>
    </location>
</feature>
<organism evidence="9 10">
    <name type="scientific">Mycena albidolilacea</name>
    <dbReference type="NCBI Taxonomy" id="1033008"/>
    <lineage>
        <taxon>Eukaryota</taxon>
        <taxon>Fungi</taxon>
        <taxon>Dikarya</taxon>
        <taxon>Basidiomycota</taxon>
        <taxon>Agaricomycotina</taxon>
        <taxon>Agaricomycetes</taxon>
        <taxon>Agaricomycetidae</taxon>
        <taxon>Agaricales</taxon>
        <taxon>Marasmiineae</taxon>
        <taxon>Mycenaceae</taxon>
        <taxon>Mycena</taxon>
    </lineage>
</organism>
<comment type="subcellular location">
    <subcellularLocation>
        <location evidence="1">Cytoplasm</location>
        <location evidence="1">Cytoskeleton</location>
        <location evidence="1">Spindle</location>
    </subcellularLocation>
</comment>
<dbReference type="GO" id="GO:0005815">
    <property type="term" value="C:microtubule organizing center"/>
    <property type="evidence" value="ECO:0007669"/>
    <property type="project" value="TreeGrafter"/>
</dbReference>
<comment type="similarity">
    <text evidence="2">Belongs to the CLASP family.</text>
</comment>
<evidence type="ECO:0000256" key="5">
    <source>
        <dbReference type="ARBA" id="ARBA00022776"/>
    </source>
</evidence>
<keyword evidence="5" id="KW-0131">Cell cycle</keyword>
<dbReference type="GO" id="GO:0005881">
    <property type="term" value="C:cytoplasmic microtubule"/>
    <property type="evidence" value="ECO:0007669"/>
    <property type="project" value="TreeGrafter"/>
</dbReference>
<evidence type="ECO:0000256" key="6">
    <source>
        <dbReference type="SAM" id="MobiDB-lite"/>
    </source>
</evidence>
<evidence type="ECO:0000256" key="4">
    <source>
        <dbReference type="ARBA" id="ARBA00022701"/>
    </source>
</evidence>
<feature type="compositionally biased region" description="Polar residues" evidence="6">
    <location>
        <begin position="502"/>
        <end position="527"/>
    </location>
</feature>
<keyword evidence="3" id="KW-0132">Cell division</keyword>
<proteinExistence type="inferred from homology"/>
<evidence type="ECO:0000313" key="9">
    <source>
        <dbReference type="EMBL" id="KAJ7346464.1"/>
    </source>
</evidence>
<dbReference type="Proteomes" id="UP001218218">
    <property type="component" value="Unassembled WGS sequence"/>
</dbReference>
<dbReference type="GO" id="GO:0008017">
    <property type="term" value="F:microtubule binding"/>
    <property type="evidence" value="ECO:0007669"/>
    <property type="project" value="TreeGrafter"/>
</dbReference>
<feature type="compositionally biased region" description="Low complexity" evidence="6">
    <location>
        <begin position="544"/>
        <end position="553"/>
    </location>
</feature>
<dbReference type="AlphaFoldDB" id="A0AAD6ZZ89"/>
<feature type="region of interest" description="Disordered" evidence="6">
    <location>
        <begin position="244"/>
        <end position="385"/>
    </location>
</feature>
<protein>
    <submittedName>
        <fullName evidence="9">Clasp N terminal-domain-containing protein</fullName>
    </submittedName>
</protein>
<feature type="compositionally biased region" description="Basic and acidic residues" evidence="6">
    <location>
        <begin position="445"/>
        <end position="462"/>
    </location>
</feature>
<reference evidence="9" key="1">
    <citation type="submission" date="2023-03" db="EMBL/GenBank/DDBJ databases">
        <title>Massive genome expansion in bonnet fungi (Mycena s.s.) driven by repeated elements and novel gene families across ecological guilds.</title>
        <authorList>
            <consortium name="Lawrence Berkeley National Laboratory"/>
            <person name="Harder C.B."/>
            <person name="Miyauchi S."/>
            <person name="Viragh M."/>
            <person name="Kuo A."/>
            <person name="Thoen E."/>
            <person name="Andreopoulos B."/>
            <person name="Lu D."/>
            <person name="Skrede I."/>
            <person name="Drula E."/>
            <person name="Henrissat B."/>
            <person name="Morin E."/>
            <person name="Kohler A."/>
            <person name="Barry K."/>
            <person name="LaButti K."/>
            <person name="Morin E."/>
            <person name="Salamov A."/>
            <person name="Lipzen A."/>
            <person name="Mereny Z."/>
            <person name="Hegedus B."/>
            <person name="Baldrian P."/>
            <person name="Stursova M."/>
            <person name="Weitz H."/>
            <person name="Taylor A."/>
            <person name="Grigoriev I.V."/>
            <person name="Nagy L.G."/>
            <person name="Martin F."/>
            <person name="Kauserud H."/>
        </authorList>
    </citation>
    <scope>NUCLEOTIDE SEQUENCE</scope>
    <source>
        <strain evidence="9">CBHHK002</strain>
    </source>
</reference>
<name>A0AAD6ZZ89_9AGAR</name>